<protein>
    <recommendedName>
        <fullName evidence="3">DUF2769 domain-containing protein</fullName>
    </recommendedName>
</protein>
<comment type="caution">
    <text evidence="1">The sequence shown here is derived from an EMBL/GenBank/DDBJ whole genome shotgun (WGS) entry which is preliminary data.</text>
</comment>
<reference evidence="1 2" key="1">
    <citation type="journal article" date="2017" name="BMC Genomics">
        <title>Genomic analysis of methanogenic archaea reveals a shift towards energy conservation.</title>
        <authorList>
            <person name="Gilmore S.P."/>
            <person name="Henske J.K."/>
            <person name="Sexton J.A."/>
            <person name="Solomon K.V."/>
            <person name="Seppala S."/>
            <person name="Yoo J.I."/>
            <person name="Huyett L.M."/>
            <person name="Pressman A."/>
            <person name="Cogan J.Z."/>
            <person name="Kivenson V."/>
            <person name="Peng X."/>
            <person name="Tan Y."/>
            <person name="Valentine D.L."/>
            <person name="O'Malley M.A."/>
        </authorList>
    </citation>
    <scope>NUCLEOTIDE SEQUENCE [LARGE SCALE GENOMIC DNA]</scope>
    <source>
        <strain evidence="1 2">M.o.H.</strain>
    </source>
</reference>
<dbReference type="OrthoDB" id="71341at2157"/>
<accession>A0A2A2H0X0</accession>
<dbReference type="Proteomes" id="UP000217784">
    <property type="component" value="Unassembled WGS sequence"/>
</dbReference>
<proteinExistence type="predicted"/>
<dbReference type="AlphaFoldDB" id="A0A2A2H0X0"/>
<keyword evidence="2" id="KW-1185">Reference proteome</keyword>
<dbReference type="Pfam" id="PF10967">
    <property type="entry name" value="DUF2769"/>
    <property type="match status" value="1"/>
</dbReference>
<sequence length="96" mass="11064">MDKFKEKMNEIDQMSEENKTITLNQMKSDCICPICPTYNECAKEVDELLFCVTGKSESCITKERGCMCPTCPFAQEYGIGVKYNFYCTRGTELEQR</sequence>
<organism evidence="1 2">
    <name type="scientific">Methanobacterium bryantii</name>
    <dbReference type="NCBI Taxonomy" id="2161"/>
    <lineage>
        <taxon>Archaea</taxon>
        <taxon>Methanobacteriati</taxon>
        <taxon>Methanobacteriota</taxon>
        <taxon>Methanomada group</taxon>
        <taxon>Methanobacteria</taxon>
        <taxon>Methanobacteriales</taxon>
        <taxon>Methanobacteriaceae</taxon>
        <taxon>Methanobacterium</taxon>
    </lineage>
</organism>
<dbReference type="InterPro" id="IPR020075">
    <property type="entry name" value="Uncharacterised_AF2234"/>
</dbReference>
<evidence type="ECO:0000313" key="2">
    <source>
        <dbReference type="Proteomes" id="UP000217784"/>
    </source>
</evidence>
<evidence type="ECO:0008006" key="3">
    <source>
        <dbReference type="Google" id="ProtNLM"/>
    </source>
</evidence>
<evidence type="ECO:0000313" key="1">
    <source>
        <dbReference type="EMBL" id="PAV02984.1"/>
    </source>
</evidence>
<dbReference type="RefSeq" id="WP_069582402.1">
    <property type="nucleotide sequence ID" value="NZ_LMVM01000041.1"/>
</dbReference>
<dbReference type="EMBL" id="LMVM01000041">
    <property type="protein sequence ID" value="PAV02984.1"/>
    <property type="molecule type" value="Genomic_DNA"/>
</dbReference>
<gene>
    <name evidence="1" type="ORF">ASJ80_04045</name>
</gene>
<name>A0A2A2H0X0_METBR</name>